<dbReference type="Proteomes" id="UP000076449">
    <property type="component" value="Chromosome IV"/>
</dbReference>
<name>A0A161Z439_PENCH</name>
<dbReference type="EMBL" id="CM002801">
    <property type="protein sequence ID" value="KZN84126.1"/>
    <property type="molecule type" value="Genomic_DNA"/>
</dbReference>
<dbReference type="AlphaFoldDB" id="A0A161Z439"/>
<protein>
    <submittedName>
        <fullName evidence="2">Uncharacterized protein</fullName>
    </submittedName>
</protein>
<gene>
    <name evidence="2" type="ORF">EN45_112440</name>
</gene>
<organism evidence="2">
    <name type="scientific">Penicillium chrysogenum</name>
    <name type="common">Penicillium notatum</name>
    <dbReference type="NCBI Taxonomy" id="5076"/>
    <lineage>
        <taxon>Eukaryota</taxon>
        <taxon>Fungi</taxon>
        <taxon>Dikarya</taxon>
        <taxon>Ascomycota</taxon>
        <taxon>Pezizomycotina</taxon>
        <taxon>Eurotiomycetes</taxon>
        <taxon>Eurotiomycetidae</taxon>
        <taxon>Eurotiales</taxon>
        <taxon>Aspergillaceae</taxon>
        <taxon>Penicillium</taxon>
        <taxon>Penicillium chrysogenum species complex</taxon>
    </lineage>
</organism>
<accession>A0A161Z439</accession>
<feature type="region of interest" description="Disordered" evidence="1">
    <location>
        <begin position="84"/>
        <end position="106"/>
    </location>
</feature>
<proteinExistence type="predicted"/>
<evidence type="ECO:0000313" key="2">
    <source>
        <dbReference type="EMBL" id="KZN84126.1"/>
    </source>
</evidence>
<evidence type="ECO:0000256" key="1">
    <source>
        <dbReference type="SAM" id="MobiDB-lite"/>
    </source>
</evidence>
<reference evidence="2" key="1">
    <citation type="journal article" date="2014" name="Genome Announc.">
        <title>Complete sequencing and chromosome-scale genome assembly of the industrial progenitor strain P2niaD18 from the penicillin producer Penicillium chrysogenum.</title>
        <authorList>
            <person name="Specht T."/>
            <person name="Dahlmann T.A."/>
            <person name="Zadra I."/>
            <person name="Kurnsteiner H."/>
            <person name="Kuck U."/>
        </authorList>
    </citation>
    <scope>NUCLEOTIDE SEQUENCE [LARGE SCALE GENOMIC DNA]</scope>
    <source>
        <strain evidence="2">P2niaD18</strain>
    </source>
</reference>
<sequence length="160" mass="17793">MSRHSDMSDDSDSDVKCFQELPDDTYEAIGSTASAIRNPRWNSENGVIREQQNLPIKLHATYFGKCKKVLRDMALDRSITMVGSATVRGGPSSKEPDESWIPTQPIPGRDAKWSTVVVEVGVSESYQKLKADAEWWLTDSRGNVNLAIIVAINRETPNIV</sequence>